<evidence type="ECO:0000259" key="4">
    <source>
        <dbReference type="Pfam" id="PF25973"/>
    </source>
</evidence>
<accession>A0A1F4V482</accession>
<dbReference type="EMBL" id="MEVH01000008">
    <property type="protein sequence ID" value="OGC51978.1"/>
    <property type="molecule type" value="Genomic_DNA"/>
</dbReference>
<name>A0A1F4V482_UNCKA</name>
<keyword evidence="3" id="KW-0175">Coiled coil</keyword>
<dbReference type="Gene3D" id="2.40.30.170">
    <property type="match status" value="1"/>
</dbReference>
<dbReference type="InterPro" id="IPR050465">
    <property type="entry name" value="UPF0194_transport"/>
</dbReference>
<feature type="domain" description="CzcB-like barrel-sandwich hybrid" evidence="4">
    <location>
        <begin position="62"/>
        <end position="190"/>
    </location>
</feature>
<evidence type="ECO:0000256" key="1">
    <source>
        <dbReference type="ARBA" id="ARBA00004196"/>
    </source>
</evidence>
<dbReference type="Gene3D" id="2.40.50.100">
    <property type="match status" value="1"/>
</dbReference>
<dbReference type="Pfam" id="PF25973">
    <property type="entry name" value="BSH_CzcB"/>
    <property type="match status" value="1"/>
</dbReference>
<comment type="caution">
    <text evidence="5">The sequence shown here is derived from an EMBL/GenBank/DDBJ whole genome shotgun (WGS) entry which is preliminary data.</text>
</comment>
<evidence type="ECO:0000256" key="2">
    <source>
        <dbReference type="ARBA" id="ARBA00009477"/>
    </source>
</evidence>
<protein>
    <recommendedName>
        <fullName evidence="4">CzcB-like barrel-sandwich hybrid domain-containing protein</fullName>
    </recommendedName>
</protein>
<dbReference type="Gene3D" id="2.40.420.20">
    <property type="match status" value="1"/>
</dbReference>
<dbReference type="GO" id="GO:0016020">
    <property type="term" value="C:membrane"/>
    <property type="evidence" value="ECO:0007669"/>
    <property type="project" value="InterPro"/>
</dbReference>
<evidence type="ECO:0000313" key="5">
    <source>
        <dbReference type="EMBL" id="OGC51978.1"/>
    </source>
</evidence>
<dbReference type="NCBIfam" id="TIGR01730">
    <property type="entry name" value="RND_mfp"/>
    <property type="match status" value="1"/>
</dbReference>
<dbReference type="AlphaFoldDB" id="A0A1F4V482"/>
<dbReference type="InterPro" id="IPR006143">
    <property type="entry name" value="RND_pump_MFP"/>
</dbReference>
<dbReference type="Proteomes" id="UP000178771">
    <property type="component" value="Unassembled WGS sequence"/>
</dbReference>
<evidence type="ECO:0000313" key="6">
    <source>
        <dbReference type="Proteomes" id="UP000178771"/>
    </source>
</evidence>
<gene>
    <name evidence="5" type="ORF">A2982_03575</name>
</gene>
<sequence>MNKKVLLIAGTALILIAIAIYTRVKNSGLPVKIVETQNRAVEKTVSANGSVVSKNSVDLSFPASGVISKIYVEKGETVSKGQIAALLNSSSASETANALKDARDIAIRNKDIYIYDHRNDSQESRNSNDYKLQIRKYDELISQAEASYQAQRSTLNNYKITAPFAGTILEINKKDGETAVAASTVIKIADLNNVHFEIDLDQEDYGFVREDQSAEITLDSYDNGSFNGKVTMLTRYAQKTATGDERFLVEISIETEEDRQISLGMTGDADIIVEKTDQEVQSLDYDAVYNDGEKHYVWTAENGVLHKEDVDIGLRGDLYTEIKTDLSGKTIVIPVNGTNQFKEGIKIKVVQ</sequence>
<dbReference type="InterPro" id="IPR058647">
    <property type="entry name" value="BSH_CzcB-like"/>
</dbReference>
<dbReference type="STRING" id="1802624.A2982_03575"/>
<comment type="similarity">
    <text evidence="2">Belongs to the membrane fusion protein (MFP) (TC 8.A.1) family.</text>
</comment>
<dbReference type="GO" id="GO:0022857">
    <property type="term" value="F:transmembrane transporter activity"/>
    <property type="evidence" value="ECO:0007669"/>
    <property type="project" value="InterPro"/>
</dbReference>
<dbReference type="PANTHER" id="PTHR32347:SF14">
    <property type="entry name" value="EFFLUX SYSTEM COMPONENT YKNX-RELATED"/>
    <property type="match status" value="1"/>
</dbReference>
<dbReference type="SUPFAM" id="SSF111369">
    <property type="entry name" value="HlyD-like secretion proteins"/>
    <property type="match status" value="1"/>
</dbReference>
<evidence type="ECO:0000256" key="3">
    <source>
        <dbReference type="ARBA" id="ARBA00023054"/>
    </source>
</evidence>
<organism evidence="5 6">
    <name type="scientific">candidate division WWE3 bacterium RIFCSPLOWO2_01_FULL_39_13</name>
    <dbReference type="NCBI Taxonomy" id="1802624"/>
    <lineage>
        <taxon>Bacteria</taxon>
        <taxon>Katanobacteria</taxon>
    </lineage>
</organism>
<dbReference type="GO" id="GO:0030313">
    <property type="term" value="C:cell envelope"/>
    <property type="evidence" value="ECO:0007669"/>
    <property type="project" value="UniProtKB-SubCell"/>
</dbReference>
<reference evidence="5 6" key="1">
    <citation type="journal article" date="2016" name="Nat. Commun.">
        <title>Thousands of microbial genomes shed light on interconnected biogeochemical processes in an aquifer system.</title>
        <authorList>
            <person name="Anantharaman K."/>
            <person name="Brown C.T."/>
            <person name="Hug L.A."/>
            <person name="Sharon I."/>
            <person name="Castelle C.J."/>
            <person name="Probst A.J."/>
            <person name="Thomas B.C."/>
            <person name="Singh A."/>
            <person name="Wilkins M.J."/>
            <person name="Karaoz U."/>
            <person name="Brodie E.L."/>
            <person name="Williams K.H."/>
            <person name="Hubbard S.S."/>
            <person name="Banfield J.F."/>
        </authorList>
    </citation>
    <scope>NUCLEOTIDE SEQUENCE [LARGE SCALE GENOMIC DNA]</scope>
</reference>
<comment type="subcellular location">
    <subcellularLocation>
        <location evidence="1">Cell envelope</location>
    </subcellularLocation>
</comment>
<dbReference type="PANTHER" id="PTHR32347">
    <property type="entry name" value="EFFLUX SYSTEM COMPONENT YKNX-RELATED"/>
    <property type="match status" value="1"/>
</dbReference>
<proteinExistence type="inferred from homology"/>